<proteinExistence type="predicted"/>
<dbReference type="AlphaFoldDB" id="A0A699RM15"/>
<accession>A0A699RM15</accession>
<comment type="caution">
    <text evidence="1">The sequence shown here is derived from an EMBL/GenBank/DDBJ whole genome shotgun (WGS) entry which is preliminary data.</text>
</comment>
<dbReference type="EMBL" id="BKCJ011108461">
    <property type="protein sequence ID" value="GFC87065.1"/>
    <property type="molecule type" value="Genomic_DNA"/>
</dbReference>
<organism evidence="1">
    <name type="scientific">Tanacetum cinerariifolium</name>
    <name type="common">Dalmatian daisy</name>
    <name type="synonym">Chrysanthemum cinerariifolium</name>
    <dbReference type="NCBI Taxonomy" id="118510"/>
    <lineage>
        <taxon>Eukaryota</taxon>
        <taxon>Viridiplantae</taxon>
        <taxon>Streptophyta</taxon>
        <taxon>Embryophyta</taxon>
        <taxon>Tracheophyta</taxon>
        <taxon>Spermatophyta</taxon>
        <taxon>Magnoliopsida</taxon>
        <taxon>eudicotyledons</taxon>
        <taxon>Gunneridae</taxon>
        <taxon>Pentapetalae</taxon>
        <taxon>asterids</taxon>
        <taxon>campanulids</taxon>
        <taxon>Asterales</taxon>
        <taxon>Asteraceae</taxon>
        <taxon>Asteroideae</taxon>
        <taxon>Anthemideae</taxon>
        <taxon>Anthemidinae</taxon>
        <taxon>Tanacetum</taxon>
    </lineage>
</organism>
<sequence length="79" mass="8869">MMVQVLMIGVIKLKRNLPTLQSWLSHPLPQIHLLTVRPSAPIIEDWVSDYEEEDMPQVTKDVPSLAQSPKLVKSPGILA</sequence>
<evidence type="ECO:0000313" key="1">
    <source>
        <dbReference type="EMBL" id="GFC87065.1"/>
    </source>
</evidence>
<name>A0A699RM15_TANCI</name>
<protein>
    <submittedName>
        <fullName evidence="1">Uncharacterized protein</fullName>
    </submittedName>
</protein>
<reference evidence="1" key="1">
    <citation type="journal article" date="2019" name="Sci. Rep.">
        <title>Draft genome of Tanacetum cinerariifolium, the natural source of mosquito coil.</title>
        <authorList>
            <person name="Yamashiro T."/>
            <person name="Shiraishi A."/>
            <person name="Satake H."/>
            <person name="Nakayama K."/>
        </authorList>
    </citation>
    <scope>NUCLEOTIDE SEQUENCE</scope>
</reference>
<gene>
    <name evidence="1" type="ORF">Tci_859035</name>
</gene>